<proteinExistence type="predicted"/>
<dbReference type="EMBL" id="PQ015378">
    <property type="protein sequence ID" value="XDJ14852.1"/>
    <property type="molecule type" value="Genomic_DNA"/>
</dbReference>
<sequence length="174" mass="20274">MSDIYTLPALVKSYGLTIEQWFDPKWNFMNPWKLKYFYRGRRVNLIRGEGPLPERFEVSAVKGQANRPLMWVHKWEQLTVSEENLLDWMNVYGKTDKRWSVLNTFGVSGFDAWVGENTKTGPSKLMWHIANTKAKDIHDSMPEEPELDIPFLGKEVSWTDRAIATVTGIIRLVR</sequence>
<protein>
    <submittedName>
        <fullName evidence="1">Uncharacterized protein</fullName>
    </submittedName>
</protein>
<name>A0AB39CD21_9VIRU</name>
<evidence type="ECO:0000313" key="1">
    <source>
        <dbReference type="EMBL" id="XDJ14852.1"/>
    </source>
</evidence>
<accession>A0AB39CD21</accession>
<reference evidence="1" key="1">
    <citation type="submission" date="2024-07" db="EMBL/GenBank/DDBJ databases">
        <authorList>
            <person name="Bringhurst R.M."/>
            <person name="Homer T.E."/>
        </authorList>
    </citation>
    <scope>NUCLEOTIDE SEQUENCE</scope>
</reference>
<organism evidence="1">
    <name type="scientific">Pseudomonas phage RVTF4</name>
    <dbReference type="NCBI Taxonomy" id="3236931"/>
    <lineage>
        <taxon>Viruses</taxon>
    </lineage>
</organism>